<gene>
    <name evidence="3" type="ORF">ACFPK8_12550</name>
</gene>
<evidence type="ECO:0000313" key="4">
    <source>
        <dbReference type="Proteomes" id="UP001595937"/>
    </source>
</evidence>
<keyword evidence="2" id="KW-0812">Transmembrane</keyword>
<comment type="caution">
    <text evidence="3">The sequence shown here is derived from an EMBL/GenBank/DDBJ whole genome shotgun (WGS) entry which is preliminary data.</text>
</comment>
<reference evidence="4" key="1">
    <citation type="journal article" date="2019" name="Int. J. Syst. Evol. Microbiol.">
        <title>The Global Catalogue of Microorganisms (GCM) 10K type strain sequencing project: providing services to taxonomists for standard genome sequencing and annotation.</title>
        <authorList>
            <consortium name="The Broad Institute Genomics Platform"/>
            <consortium name="The Broad Institute Genome Sequencing Center for Infectious Disease"/>
            <person name="Wu L."/>
            <person name="Ma J."/>
        </authorList>
    </citation>
    <scope>NUCLEOTIDE SEQUENCE [LARGE SCALE GENOMIC DNA]</scope>
    <source>
        <strain evidence="4">CGMCC 1.16455</strain>
    </source>
</reference>
<feature type="region of interest" description="Disordered" evidence="1">
    <location>
        <begin position="587"/>
        <end position="669"/>
    </location>
</feature>
<protein>
    <submittedName>
        <fullName evidence="3">Uncharacterized protein</fullName>
    </submittedName>
</protein>
<evidence type="ECO:0000313" key="3">
    <source>
        <dbReference type="EMBL" id="MFC5298344.1"/>
    </source>
</evidence>
<keyword evidence="2" id="KW-1133">Transmembrane helix</keyword>
<feature type="transmembrane region" description="Helical" evidence="2">
    <location>
        <begin position="545"/>
        <end position="572"/>
    </location>
</feature>
<evidence type="ECO:0000256" key="1">
    <source>
        <dbReference type="SAM" id="MobiDB-lite"/>
    </source>
</evidence>
<proteinExistence type="predicted"/>
<name>A0ABW0FH27_9MICO</name>
<dbReference type="RefSeq" id="WP_343922369.1">
    <property type="nucleotide sequence ID" value="NZ_BAAAIR010000016.1"/>
</dbReference>
<sequence>MHITTSPSSSLAERGLSRSRLLLLLFAGIAAVFLLAACGEVDDSTEIEADGSGVQTLAVVIGETDMEDVEGGAATIESVIEANNPGLEYQGMTKNGTDTVFTLTLSFKDAKDYAAKAQPVLAAGELTKTAEVTFTPPSPPFSSGYTLTRNFTANDLTRWAVKALVDDGKVANATDSDIDSALEQGDVTVSVDGSELERDSYAGDGSATVWTNAAAVGFDSVKVVTAGAEDPAADAYTRTLTYELTRATYLDAKDQFDAFFAAATPEGGELTPAGETGTTWVIAFPQGTAEQVGTWTDTALATTGSVLSVETAPSSDDPFAIETRVVDTIECTVACGEMGTLEQALLVPAGFSGGDVENPDATEEIPLEGGTEAQVITKNITFSKAAYDVTINRDGGGTVTMDLSLPAADDAVVTEKNVVAFLGEGTERSESEGIVTYTRTAEAETSAEFSGALQKFGFDGVDGAPEVSVVERDGGTYSVSLAMGLNEKLWDKAGSEATWTIRGDGLRPTSLTQDEQGTAVLGEETITVEDSHGVILTFAAERTGLGIGAIVGILAVLAVLGLLLAAGIVAFLNRAKLKALFGGSTTEAAAGSGAAGPGVQAGSGAPQHGGVSDDGGAGFGGATPQQGDGVQPDAAPQPGGGVQPGGAAPEVGGSTGDAGTGPMQGPHGG</sequence>
<organism evidence="3 4">
    <name type="scientific">Brachybacterium tyrofermentans</name>
    <dbReference type="NCBI Taxonomy" id="47848"/>
    <lineage>
        <taxon>Bacteria</taxon>
        <taxon>Bacillati</taxon>
        <taxon>Actinomycetota</taxon>
        <taxon>Actinomycetes</taxon>
        <taxon>Micrococcales</taxon>
        <taxon>Dermabacteraceae</taxon>
        <taxon>Brachybacterium</taxon>
    </lineage>
</organism>
<feature type="compositionally biased region" description="Gly residues" evidence="1">
    <location>
        <begin position="612"/>
        <end position="621"/>
    </location>
</feature>
<dbReference type="GeneID" id="303296113"/>
<dbReference type="Proteomes" id="UP001595937">
    <property type="component" value="Unassembled WGS sequence"/>
</dbReference>
<keyword evidence="2" id="KW-0472">Membrane</keyword>
<keyword evidence="4" id="KW-1185">Reference proteome</keyword>
<dbReference type="EMBL" id="JBHSLN010000025">
    <property type="protein sequence ID" value="MFC5298344.1"/>
    <property type="molecule type" value="Genomic_DNA"/>
</dbReference>
<evidence type="ECO:0000256" key="2">
    <source>
        <dbReference type="SAM" id="Phobius"/>
    </source>
</evidence>
<accession>A0ABW0FH27</accession>
<feature type="compositionally biased region" description="Low complexity" evidence="1">
    <location>
        <begin position="622"/>
        <end position="637"/>
    </location>
</feature>